<comment type="caution">
    <text evidence="2">The sequence shown here is derived from an EMBL/GenBank/DDBJ whole genome shotgun (WGS) entry which is preliminary data.</text>
</comment>
<evidence type="ECO:0000313" key="3">
    <source>
        <dbReference type="Proteomes" id="UP001139488"/>
    </source>
</evidence>
<protein>
    <submittedName>
        <fullName evidence="2">Uncharacterized protein</fullName>
    </submittedName>
</protein>
<feature type="transmembrane region" description="Helical" evidence="1">
    <location>
        <begin position="117"/>
        <end position="137"/>
    </location>
</feature>
<proteinExistence type="predicted"/>
<feature type="transmembrane region" description="Helical" evidence="1">
    <location>
        <begin position="90"/>
        <end position="111"/>
    </location>
</feature>
<dbReference type="Proteomes" id="UP001139488">
    <property type="component" value="Unassembled WGS sequence"/>
</dbReference>
<feature type="transmembrane region" description="Helical" evidence="1">
    <location>
        <begin position="222"/>
        <end position="240"/>
    </location>
</feature>
<reference evidence="2" key="1">
    <citation type="submission" date="2021-11" db="EMBL/GenBank/DDBJ databases">
        <title>Vibrio ZSDE26 sp. nov. and Vibrio ZSDZ34 sp. nov., isolated from coastal seawater in Qingdao.</title>
        <authorList>
            <person name="Zhang P."/>
        </authorList>
    </citation>
    <scope>NUCLEOTIDE SEQUENCE</scope>
    <source>
        <strain evidence="2">ZSDZ34</strain>
    </source>
</reference>
<feature type="transmembrane region" description="Helical" evidence="1">
    <location>
        <begin position="314"/>
        <end position="339"/>
    </location>
</feature>
<name>A0A9X1WBH8_9VIBR</name>
<keyword evidence="3" id="KW-1185">Reference proteome</keyword>
<evidence type="ECO:0000313" key="2">
    <source>
        <dbReference type="EMBL" id="MCJ2376088.1"/>
    </source>
</evidence>
<dbReference type="AlphaFoldDB" id="A0A9X1WBH8"/>
<feature type="transmembrane region" description="Helical" evidence="1">
    <location>
        <begin position="246"/>
        <end position="267"/>
    </location>
</feature>
<keyword evidence="1" id="KW-0812">Transmembrane</keyword>
<gene>
    <name evidence="2" type="ORF">LNL84_04495</name>
</gene>
<feature type="transmembrane region" description="Helical" evidence="1">
    <location>
        <begin position="279"/>
        <end position="302"/>
    </location>
</feature>
<organism evidence="2 3">
    <name type="scientific">Vibrio gelatinilyticus</name>
    <dbReference type="NCBI Taxonomy" id="2893468"/>
    <lineage>
        <taxon>Bacteria</taxon>
        <taxon>Pseudomonadati</taxon>
        <taxon>Pseudomonadota</taxon>
        <taxon>Gammaproteobacteria</taxon>
        <taxon>Vibrionales</taxon>
        <taxon>Vibrionaceae</taxon>
        <taxon>Vibrio</taxon>
    </lineage>
</organism>
<keyword evidence="1" id="KW-1133">Transmembrane helix</keyword>
<feature type="transmembrane region" description="Helical" evidence="1">
    <location>
        <begin position="187"/>
        <end position="210"/>
    </location>
</feature>
<feature type="transmembrane region" description="Helical" evidence="1">
    <location>
        <begin position="20"/>
        <end position="44"/>
    </location>
</feature>
<keyword evidence="1" id="KW-0472">Membrane</keyword>
<accession>A0A9X1WBH8</accession>
<feature type="transmembrane region" description="Helical" evidence="1">
    <location>
        <begin position="373"/>
        <end position="389"/>
    </location>
</feature>
<feature type="transmembrane region" description="Helical" evidence="1">
    <location>
        <begin position="149"/>
        <end position="175"/>
    </location>
</feature>
<dbReference type="RefSeq" id="WP_244355482.1">
    <property type="nucleotide sequence ID" value="NZ_JAJNNZ010000003.1"/>
</dbReference>
<sequence length="429" mass="47148">MRMTGLNFESIPPLATPFRFYLTAPIFALIAAALLIDQGSAIWLSRWMPASLAITHLLALGVMGLIMVGSLFQVVPVLCGAPLKIEKWSLLLMHGGLMIGTLALSAAFLGWTTFLTGFALLALSLGYFVIRLVLVLVRQAQGEQTRLPIFLAATALGGGVVIGLLLISNVLWGWLPTFGKSITNLHAGFGVFGWVLLLVMAVSFQVIPMFHVTPTFPAPWRIGLISMTLFGLFSLSMVTLLELDQYYAGVICPMVAVVYALMGIERLSKRKRKLPDAVVTYWLVGWSCLILGCVLIIAMPLIGDQYQAKAEVFVGLIIGLGFILGIIQGMLLKIVPFLITLHLQRLAMQNPAGMMLLPDHYQLISRNQGKYQFRLYLLVLMSIFGALFMPSLTPLLGVCIASNWLVIAYNISKATYVYRQVHKQMLASE</sequence>
<feature type="transmembrane region" description="Helical" evidence="1">
    <location>
        <begin position="56"/>
        <end position="78"/>
    </location>
</feature>
<dbReference type="EMBL" id="JAJNNZ010000003">
    <property type="protein sequence ID" value="MCJ2376088.1"/>
    <property type="molecule type" value="Genomic_DNA"/>
</dbReference>
<evidence type="ECO:0000256" key="1">
    <source>
        <dbReference type="SAM" id="Phobius"/>
    </source>
</evidence>